<keyword evidence="4 13" id="KW-0056">Arginine metabolism</keyword>
<dbReference type="Pfam" id="PF00491">
    <property type="entry name" value="Arginase"/>
    <property type="match status" value="1"/>
</dbReference>
<keyword evidence="5 10" id="KW-0479">Metal-binding</keyword>
<dbReference type="PIRSF" id="PIRSF036979">
    <property type="entry name" value="Arginase"/>
    <property type="match status" value="1"/>
</dbReference>
<name>A0A5R9G569_9BACL</name>
<dbReference type="PROSITE" id="PS01053">
    <property type="entry name" value="ARGINASE_1"/>
    <property type="match status" value="1"/>
</dbReference>
<comment type="catalytic activity">
    <reaction evidence="8 13">
        <text>L-arginine + H2O = urea + L-ornithine</text>
        <dbReference type="Rhea" id="RHEA:20569"/>
        <dbReference type="ChEBI" id="CHEBI:15377"/>
        <dbReference type="ChEBI" id="CHEBI:16199"/>
        <dbReference type="ChEBI" id="CHEBI:32682"/>
        <dbReference type="ChEBI" id="CHEBI:46911"/>
        <dbReference type="EC" id="3.5.3.1"/>
    </reaction>
</comment>
<feature type="binding site" evidence="10">
    <location>
        <position position="126"/>
    </location>
    <ligand>
        <name>Mn(2+)</name>
        <dbReference type="ChEBI" id="CHEBI:29035"/>
        <label>2</label>
    </ligand>
</feature>
<dbReference type="GO" id="GO:0004053">
    <property type="term" value="F:arginase activity"/>
    <property type="evidence" value="ECO:0007669"/>
    <property type="project" value="UniProtKB-UniRule"/>
</dbReference>
<comment type="pathway">
    <text evidence="1">Nitrogen metabolism; urea cycle; L-ornithine and urea from L-arginine: step 1/1.</text>
</comment>
<dbReference type="GO" id="GO:0005737">
    <property type="term" value="C:cytoplasm"/>
    <property type="evidence" value="ECO:0007669"/>
    <property type="project" value="TreeGrafter"/>
</dbReference>
<dbReference type="GO" id="GO:0030145">
    <property type="term" value="F:manganese ion binding"/>
    <property type="evidence" value="ECO:0007669"/>
    <property type="project" value="TreeGrafter"/>
</dbReference>
<protein>
    <recommendedName>
        <fullName evidence="3 9">Arginase</fullName>
        <ecNumber evidence="2 9">3.5.3.1</ecNumber>
    </recommendedName>
</protein>
<dbReference type="Proteomes" id="UP000309676">
    <property type="component" value="Unassembled WGS sequence"/>
</dbReference>
<evidence type="ECO:0000256" key="4">
    <source>
        <dbReference type="ARBA" id="ARBA00022503"/>
    </source>
</evidence>
<evidence type="ECO:0000256" key="3">
    <source>
        <dbReference type="ARBA" id="ARBA00018123"/>
    </source>
</evidence>
<keyword evidence="7 10" id="KW-0464">Manganese</keyword>
<evidence type="ECO:0000256" key="9">
    <source>
        <dbReference type="NCBIfam" id="TIGR01229"/>
    </source>
</evidence>
<evidence type="ECO:0000313" key="15">
    <source>
        <dbReference type="Proteomes" id="UP000309676"/>
    </source>
</evidence>
<dbReference type="PRINTS" id="PR00116">
    <property type="entry name" value="ARGINASE"/>
</dbReference>
<dbReference type="Gene3D" id="3.40.800.10">
    <property type="entry name" value="Ureohydrolase domain"/>
    <property type="match status" value="1"/>
</dbReference>
<accession>A0A5R9G569</accession>
<feature type="binding site" evidence="10">
    <location>
        <position position="128"/>
    </location>
    <ligand>
        <name>Mn(2+)</name>
        <dbReference type="ChEBI" id="CHEBI:29035"/>
        <label>1</label>
    </ligand>
</feature>
<dbReference type="GO" id="GO:0006525">
    <property type="term" value="P:arginine metabolic process"/>
    <property type="evidence" value="ECO:0007669"/>
    <property type="project" value="UniProtKB-KW"/>
</dbReference>
<dbReference type="UniPathway" id="UPA00158">
    <property type="reaction ID" value="UER00270"/>
</dbReference>
<dbReference type="AlphaFoldDB" id="A0A5R9G569"/>
<evidence type="ECO:0000256" key="13">
    <source>
        <dbReference type="RuleBase" id="RU361159"/>
    </source>
</evidence>
<keyword evidence="6 12" id="KW-0378">Hydrolase</keyword>
<evidence type="ECO:0000256" key="1">
    <source>
        <dbReference type="ARBA" id="ARBA00005098"/>
    </source>
</evidence>
<dbReference type="FunFam" id="3.40.800.10:FF:000005">
    <property type="entry name" value="Arginase"/>
    <property type="match status" value="1"/>
</dbReference>
<keyword evidence="15" id="KW-1185">Reference proteome</keyword>
<dbReference type="PANTHER" id="PTHR43782">
    <property type="entry name" value="ARGINASE"/>
    <property type="match status" value="1"/>
</dbReference>
<dbReference type="EC" id="3.5.3.1" evidence="2 9"/>
<dbReference type="PROSITE" id="PS51409">
    <property type="entry name" value="ARGINASE_2"/>
    <property type="match status" value="1"/>
</dbReference>
<proteinExistence type="inferred from homology"/>
<dbReference type="PANTHER" id="PTHR43782:SF3">
    <property type="entry name" value="ARGINASE"/>
    <property type="match status" value="1"/>
</dbReference>
<organism evidence="14 15">
    <name type="scientific">Paenibacillus antri</name>
    <dbReference type="NCBI Taxonomy" id="2582848"/>
    <lineage>
        <taxon>Bacteria</taxon>
        <taxon>Bacillati</taxon>
        <taxon>Bacillota</taxon>
        <taxon>Bacilli</taxon>
        <taxon>Bacillales</taxon>
        <taxon>Paenibacillaceae</taxon>
        <taxon>Paenibacillus</taxon>
    </lineage>
</organism>
<evidence type="ECO:0000256" key="5">
    <source>
        <dbReference type="ARBA" id="ARBA00022723"/>
    </source>
</evidence>
<dbReference type="InterPro" id="IPR014033">
    <property type="entry name" value="Arginase"/>
</dbReference>
<sequence length="301" mass="32028">MAKTKDISLIGVPIDLGADRRGVDMGPSALRVAAIESRLASLGYTVHDEGDLVVRRPSGYGAFGPKLKFLEEIGAVCDELHRNVSSAMERGRFPLVLGGDHSLAFGSISGVLQHKRSVGVIWFDAHADLNTDETSPSGNIHGMSLALALGIGHPKLTAIGGVDKKIDPSKVVIVGARSIDPGERKLIRELGIKVFSMHDIDRLGMTRVMEETIDIVRDGTDGVHLSLDLDGLDPEEAPGVGTPVIGGMTYREGHLAMELLSEAGCVVSMDIVEVNPILDHRNKTALVAVELAASLLGERIL</sequence>
<feature type="binding site" evidence="10">
    <location>
        <position position="124"/>
    </location>
    <ligand>
        <name>Mn(2+)</name>
        <dbReference type="ChEBI" id="CHEBI:29035"/>
        <label>2</label>
    </ligand>
</feature>
<dbReference type="NCBIfam" id="TIGR01229">
    <property type="entry name" value="rocF_arginase"/>
    <property type="match status" value="1"/>
</dbReference>
<feature type="binding site" evidence="10">
    <location>
        <position position="101"/>
    </location>
    <ligand>
        <name>Mn(2+)</name>
        <dbReference type="ChEBI" id="CHEBI:29035"/>
        <label>1</label>
    </ligand>
</feature>
<dbReference type="OrthoDB" id="9789727at2"/>
<evidence type="ECO:0000256" key="6">
    <source>
        <dbReference type="ARBA" id="ARBA00022801"/>
    </source>
</evidence>
<dbReference type="InterPro" id="IPR020855">
    <property type="entry name" value="Ureohydrolase_Mn_BS"/>
</dbReference>
<evidence type="ECO:0000256" key="7">
    <source>
        <dbReference type="ARBA" id="ARBA00023211"/>
    </source>
</evidence>
<dbReference type="EMBL" id="VCIW01000016">
    <property type="protein sequence ID" value="TLS50189.1"/>
    <property type="molecule type" value="Genomic_DNA"/>
</dbReference>
<evidence type="ECO:0000256" key="10">
    <source>
        <dbReference type="PIRSR" id="PIRSR036979-1"/>
    </source>
</evidence>
<evidence type="ECO:0000256" key="12">
    <source>
        <dbReference type="RuleBase" id="RU003684"/>
    </source>
</evidence>
<dbReference type="SUPFAM" id="SSF52768">
    <property type="entry name" value="Arginase/deacetylase"/>
    <property type="match status" value="1"/>
</dbReference>
<comment type="similarity">
    <text evidence="11 12">Belongs to the arginase family.</text>
</comment>
<dbReference type="CDD" id="cd09989">
    <property type="entry name" value="Arginase"/>
    <property type="match status" value="1"/>
</dbReference>
<feature type="binding site" evidence="10">
    <location>
        <position position="228"/>
    </location>
    <ligand>
        <name>Mn(2+)</name>
        <dbReference type="ChEBI" id="CHEBI:29035"/>
        <label>1</label>
    </ligand>
</feature>
<evidence type="ECO:0000256" key="11">
    <source>
        <dbReference type="PROSITE-ProRule" id="PRU00742"/>
    </source>
</evidence>
<comment type="cofactor">
    <cofactor evidence="10 13">
        <name>Mn(2+)</name>
        <dbReference type="ChEBI" id="CHEBI:29035"/>
    </cofactor>
    <text evidence="10 13">Binds 2 manganese ions per subunit.</text>
</comment>
<comment type="caution">
    <text evidence="14">The sequence shown here is derived from an EMBL/GenBank/DDBJ whole genome shotgun (WGS) entry which is preliminary data.</text>
</comment>
<evidence type="ECO:0000256" key="2">
    <source>
        <dbReference type="ARBA" id="ARBA00012168"/>
    </source>
</evidence>
<dbReference type="InterPro" id="IPR023696">
    <property type="entry name" value="Ureohydrolase_dom_sf"/>
</dbReference>
<reference evidence="14 15" key="1">
    <citation type="submission" date="2019-05" db="EMBL/GenBank/DDBJ databases">
        <authorList>
            <person name="Narsing Rao M.P."/>
            <person name="Li W.J."/>
        </authorList>
    </citation>
    <scope>NUCLEOTIDE SEQUENCE [LARGE SCALE GENOMIC DNA]</scope>
    <source>
        <strain evidence="14 15">SYSU_K30003</strain>
    </source>
</reference>
<gene>
    <name evidence="14" type="primary">rocF</name>
    <name evidence="14" type="ORF">FE782_21205</name>
</gene>
<dbReference type="GO" id="GO:0000050">
    <property type="term" value="P:urea cycle"/>
    <property type="evidence" value="ECO:0007669"/>
    <property type="project" value="UniProtKB-UniPathway"/>
</dbReference>
<evidence type="ECO:0000256" key="8">
    <source>
        <dbReference type="ARBA" id="ARBA00047391"/>
    </source>
</evidence>
<dbReference type="InterPro" id="IPR006035">
    <property type="entry name" value="Ureohydrolase"/>
</dbReference>
<feature type="binding site" evidence="10">
    <location>
        <position position="230"/>
    </location>
    <ligand>
        <name>Mn(2+)</name>
        <dbReference type="ChEBI" id="CHEBI:29035"/>
        <label>1</label>
    </ligand>
</feature>
<evidence type="ECO:0000313" key="14">
    <source>
        <dbReference type="EMBL" id="TLS50189.1"/>
    </source>
</evidence>